<evidence type="ECO:0000313" key="3">
    <source>
        <dbReference type="Proteomes" id="UP000253940"/>
    </source>
</evidence>
<dbReference type="GO" id="GO:0003700">
    <property type="term" value="F:DNA-binding transcription factor activity"/>
    <property type="evidence" value="ECO:0007669"/>
    <property type="project" value="InterPro"/>
</dbReference>
<dbReference type="Proteomes" id="UP000253940">
    <property type="component" value="Chromosome"/>
</dbReference>
<dbReference type="SMART" id="SM00347">
    <property type="entry name" value="HTH_MARR"/>
    <property type="match status" value="1"/>
</dbReference>
<sequence length="150" mass="16439">MSKQPDDLDTERALEMASELRITIGKLRRLLREQVHIGNLTWSEVTVLGRLERDGPATVTELARAEGVRSQSMGATVAALVSAGLIVGTPHPRDGRQTILTLTDACRILVAENRAVRDDWLLHAIQAKLTAKEQTQLAQGIALLKRLADD</sequence>
<dbReference type="Pfam" id="PF12802">
    <property type="entry name" value="MarR_2"/>
    <property type="match status" value="1"/>
</dbReference>
<dbReference type="Gene3D" id="1.10.10.10">
    <property type="entry name" value="Winged helix-like DNA-binding domain superfamily/Winged helix DNA-binding domain"/>
    <property type="match status" value="1"/>
</dbReference>
<dbReference type="PROSITE" id="PS50995">
    <property type="entry name" value="HTH_MARR_2"/>
    <property type="match status" value="1"/>
</dbReference>
<reference evidence="2 3" key="1">
    <citation type="submission" date="2018-07" db="EMBL/GenBank/DDBJ databases">
        <title>Genome sequencing of Moraxellaceae gen. HYN0046.</title>
        <authorList>
            <person name="Kim M."/>
            <person name="Yi H."/>
        </authorList>
    </citation>
    <scope>NUCLEOTIDE SEQUENCE [LARGE SCALE GENOMIC DNA]</scope>
    <source>
        <strain evidence="2 3">HYN0046</strain>
    </source>
</reference>
<gene>
    <name evidence="2" type="ORF">HYN46_13420</name>
</gene>
<feature type="domain" description="HTH marR-type" evidence="1">
    <location>
        <begin position="13"/>
        <end position="149"/>
    </location>
</feature>
<dbReference type="PANTHER" id="PTHR39515">
    <property type="entry name" value="CONSERVED PROTEIN"/>
    <property type="match status" value="1"/>
</dbReference>
<name>A0A345P8Y6_9GAMM</name>
<dbReference type="PANTHER" id="PTHR39515:SF2">
    <property type="entry name" value="HTH-TYPE TRANSCRIPTIONAL REGULATOR RV0880"/>
    <property type="match status" value="1"/>
</dbReference>
<dbReference type="AlphaFoldDB" id="A0A345P8Y6"/>
<dbReference type="RefSeq" id="WP_114899853.1">
    <property type="nucleotide sequence ID" value="NZ_CP031222.1"/>
</dbReference>
<dbReference type="InterPro" id="IPR000835">
    <property type="entry name" value="HTH_MarR-typ"/>
</dbReference>
<protein>
    <submittedName>
        <fullName evidence="2">MarR family transcriptional regulator</fullName>
    </submittedName>
</protein>
<dbReference type="OrthoDB" id="3215377at2"/>
<proteinExistence type="predicted"/>
<organism evidence="2 3">
    <name type="scientific">Aquirhabdus parva</name>
    <dbReference type="NCBI Taxonomy" id="2283318"/>
    <lineage>
        <taxon>Bacteria</taxon>
        <taxon>Pseudomonadati</taxon>
        <taxon>Pseudomonadota</taxon>
        <taxon>Gammaproteobacteria</taxon>
        <taxon>Moraxellales</taxon>
        <taxon>Moraxellaceae</taxon>
        <taxon>Aquirhabdus</taxon>
    </lineage>
</organism>
<dbReference type="InterPro" id="IPR052526">
    <property type="entry name" value="HTH-type_Bedaq_tolerance"/>
</dbReference>
<dbReference type="InterPro" id="IPR036390">
    <property type="entry name" value="WH_DNA-bd_sf"/>
</dbReference>
<evidence type="ECO:0000259" key="1">
    <source>
        <dbReference type="PROSITE" id="PS50995"/>
    </source>
</evidence>
<evidence type="ECO:0000313" key="2">
    <source>
        <dbReference type="EMBL" id="AXI03745.1"/>
    </source>
</evidence>
<dbReference type="EMBL" id="CP031222">
    <property type="protein sequence ID" value="AXI03745.1"/>
    <property type="molecule type" value="Genomic_DNA"/>
</dbReference>
<accession>A0A345P8Y6</accession>
<dbReference type="InterPro" id="IPR036388">
    <property type="entry name" value="WH-like_DNA-bd_sf"/>
</dbReference>
<dbReference type="SUPFAM" id="SSF46785">
    <property type="entry name" value="Winged helix' DNA-binding domain"/>
    <property type="match status" value="1"/>
</dbReference>
<dbReference type="KEGG" id="mbah:HYN46_13420"/>
<keyword evidence="3" id="KW-1185">Reference proteome</keyword>
<dbReference type="Gene3D" id="1.10.287.100">
    <property type="match status" value="1"/>
</dbReference>